<feature type="region of interest" description="Disordered" evidence="1">
    <location>
        <begin position="1"/>
        <end position="71"/>
    </location>
</feature>
<proteinExistence type="predicted"/>
<organism evidence="2">
    <name type="scientific">Timema cristinae</name>
    <name type="common">Walking stick</name>
    <dbReference type="NCBI Taxonomy" id="61476"/>
    <lineage>
        <taxon>Eukaryota</taxon>
        <taxon>Metazoa</taxon>
        <taxon>Ecdysozoa</taxon>
        <taxon>Arthropoda</taxon>
        <taxon>Hexapoda</taxon>
        <taxon>Insecta</taxon>
        <taxon>Pterygota</taxon>
        <taxon>Neoptera</taxon>
        <taxon>Polyneoptera</taxon>
        <taxon>Phasmatodea</taxon>
        <taxon>Timematodea</taxon>
        <taxon>Timematoidea</taxon>
        <taxon>Timematidae</taxon>
        <taxon>Timema</taxon>
    </lineage>
</organism>
<dbReference type="EMBL" id="OC320420">
    <property type="protein sequence ID" value="CAD7408047.1"/>
    <property type="molecule type" value="Genomic_DNA"/>
</dbReference>
<accession>A0A7R9D6G1</accession>
<protein>
    <submittedName>
        <fullName evidence="2">Uncharacterized protein</fullName>
    </submittedName>
</protein>
<feature type="compositionally biased region" description="Basic and acidic residues" evidence="1">
    <location>
        <begin position="21"/>
        <end position="32"/>
    </location>
</feature>
<feature type="compositionally biased region" description="Low complexity" evidence="1">
    <location>
        <begin position="47"/>
        <end position="63"/>
    </location>
</feature>
<sequence length="71" mass="8084">MSIYSVSNDQEGSAKHRRKFSSIDRSEDENRIRHPGGRCGTVANLESSPSTSWTTSQHHSQTWRQRPGWLA</sequence>
<gene>
    <name evidence="2" type="ORF">TCEB3V08_LOCUS9330</name>
</gene>
<name>A0A7R9D6G1_TIMCR</name>
<feature type="compositionally biased region" description="Polar residues" evidence="1">
    <location>
        <begin position="1"/>
        <end position="11"/>
    </location>
</feature>
<evidence type="ECO:0000256" key="1">
    <source>
        <dbReference type="SAM" id="MobiDB-lite"/>
    </source>
</evidence>
<reference evidence="2" key="1">
    <citation type="submission" date="2020-11" db="EMBL/GenBank/DDBJ databases">
        <authorList>
            <person name="Tran Van P."/>
        </authorList>
    </citation>
    <scope>NUCLEOTIDE SEQUENCE</scope>
</reference>
<evidence type="ECO:0000313" key="2">
    <source>
        <dbReference type="EMBL" id="CAD7408047.1"/>
    </source>
</evidence>
<dbReference type="AlphaFoldDB" id="A0A7R9D6G1"/>